<dbReference type="AlphaFoldDB" id="A0A2T2XES5"/>
<feature type="binding site" evidence="4 6">
    <location>
        <position position="137"/>
    </location>
    <ligand>
        <name>substrate</name>
    </ligand>
</feature>
<gene>
    <name evidence="8" type="primary">alr</name>
    <name evidence="8" type="ORF">C7B46_11975</name>
</gene>
<name>A0A2T2XES5_9FIRM</name>
<evidence type="ECO:0000256" key="2">
    <source>
        <dbReference type="ARBA" id="ARBA00022898"/>
    </source>
</evidence>
<dbReference type="InterPro" id="IPR011079">
    <property type="entry name" value="Ala_racemase_C"/>
</dbReference>
<dbReference type="GO" id="GO:0008784">
    <property type="term" value="F:alanine racemase activity"/>
    <property type="evidence" value="ECO:0007669"/>
    <property type="project" value="UniProtKB-UniRule"/>
</dbReference>
<feature type="modified residue" description="N6-(pyridoxal phosphate)lysine" evidence="4 5">
    <location>
        <position position="39"/>
    </location>
</feature>
<dbReference type="Pfam" id="PF01168">
    <property type="entry name" value="Ala_racemase_N"/>
    <property type="match status" value="1"/>
</dbReference>
<sequence>MEINMRPTKAIVHRDNIAENVRFIISRLSPKTQLMAVVKANGYGHGAVEVAQTALTAGAAWLGVALAEEGVVLREAGITAPILILGQSFDGQIAQAIEHNIDLTVFDLVTLDKVSREAERLGKDAWIHVKIDTGMGRVGMPVSEWDHKWWHRIHHTPGIKWRGLMTHFAESDAEDSTFTQRQLQNFLDVIESARRWGPLPPLIHAANSCAALKYPGTHFNLVRVGIALYGGLDHPELKPGLTWESRVVYLKEVPKGAPIGYGRTYQTVEPMKIAAVPVGYADGYRRQWSNCASVIIRGNCYPVVGRVSMDQISVGLPLSAPVRVGDRVILLGSDGACVIRATDLAKWAQTISYEVLAGIGSRVVREWV</sequence>
<proteinExistence type="inferred from homology"/>
<comment type="pathway">
    <text evidence="4">Amino-acid biosynthesis; D-alanine biosynthesis; D-alanine from L-alanine: step 1/1.</text>
</comment>
<dbReference type="GO" id="GO:0009252">
    <property type="term" value="P:peptidoglycan biosynthetic process"/>
    <property type="evidence" value="ECO:0007669"/>
    <property type="project" value="TreeGrafter"/>
</dbReference>
<dbReference type="Gene3D" id="2.40.37.10">
    <property type="entry name" value="Lyase, Ornithine Decarboxylase, Chain A, domain 1"/>
    <property type="match status" value="1"/>
</dbReference>
<dbReference type="NCBIfam" id="TIGR00492">
    <property type="entry name" value="alr"/>
    <property type="match status" value="1"/>
</dbReference>
<dbReference type="CDD" id="cd00430">
    <property type="entry name" value="PLPDE_III_AR"/>
    <property type="match status" value="1"/>
</dbReference>
<keyword evidence="2 4" id="KW-0663">Pyridoxal phosphate</keyword>
<feature type="active site" description="Proton acceptor; specific for L-alanine" evidence="4">
    <location>
        <position position="261"/>
    </location>
</feature>
<reference evidence="8 9" key="1">
    <citation type="journal article" date="2014" name="BMC Genomics">
        <title>Comparison of environmental and isolate Sulfobacillus genomes reveals diverse carbon, sulfur, nitrogen, and hydrogen metabolisms.</title>
        <authorList>
            <person name="Justice N.B."/>
            <person name="Norman A."/>
            <person name="Brown C.T."/>
            <person name="Singh A."/>
            <person name="Thomas B.C."/>
            <person name="Banfield J.F."/>
        </authorList>
    </citation>
    <scope>NUCLEOTIDE SEQUENCE [LARGE SCALE GENOMIC DNA]</scope>
    <source>
        <strain evidence="8">AMDSBA4</strain>
    </source>
</reference>
<dbReference type="EC" id="5.1.1.1" evidence="4"/>
<accession>A0A2T2XES5</accession>
<dbReference type="InterPro" id="IPR009006">
    <property type="entry name" value="Ala_racemase/Decarboxylase_C"/>
</dbReference>
<evidence type="ECO:0000313" key="9">
    <source>
        <dbReference type="Proteomes" id="UP000242972"/>
    </source>
</evidence>
<feature type="domain" description="Alanine racemase C-terminal" evidence="7">
    <location>
        <begin position="240"/>
        <end position="368"/>
    </location>
</feature>
<evidence type="ECO:0000256" key="1">
    <source>
        <dbReference type="ARBA" id="ARBA00001933"/>
    </source>
</evidence>
<comment type="catalytic activity">
    <reaction evidence="4">
        <text>L-alanine = D-alanine</text>
        <dbReference type="Rhea" id="RHEA:20249"/>
        <dbReference type="ChEBI" id="CHEBI:57416"/>
        <dbReference type="ChEBI" id="CHEBI:57972"/>
        <dbReference type="EC" id="5.1.1.1"/>
    </reaction>
</comment>
<dbReference type="FunFam" id="3.20.20.10:FF:000002">
    <property type="entry name" value="Alanine racemase"/>
    <property type="match status" value="1"/>
</dbReference>
<keyword evidence="3 4" id="KW-0413">Isomerase</keyword>
<dbReference type="Pfam" id="PF00842">
    <property type="entry name" value="Ala_racemase_C"/>
    <property type="match status" value="1"/>
</dbReference>
<dbReference type="GO" id="GO:0030632">
    <property type="term" value="P:D-alanine biosynthetic process"/>
    <property type="evidence" value="ECO:0007669"/>
    <property type="project" value="UniProtKB-UniRule"/>
</dbReference>
<evidence type="ECO:0000313" key="8">
    <source>
        <dbReference type="EMBL" id="PSR32966.1"/>
    </source>
</evidence>
<dbReference type="UniPathway" id="UPA00042">
    <property type="reaction ID" value="UER00497"/>
</dbReference>
<dbReference type="InterPro" id="IPR000821">
    <property type="entry name" value="Ala_racemase"/>
</dbReference>
<comment type="similarity">
    <text evidence="4">Belongs to the alanine racemase family.</text>
</comment>
<dbReference type="HAMAP" id="MF_01201">
    <property type="entry name" value="Ala_racemase"/>
    <property type="match status" value="1"/>
</dbReference>
<organism evidence="8 9">
    <name type="scientific">Sulfobacillus benefaciens</name>
    <dbReference type="NCBI Taxonomy" id="453960"/>
    <lineage>
        <taxon>Bacteria</taxon>
        <taxon>Bacillati</taxon>
        <taxon>Bacillota</taxon>
        <taxon>Clostridia</taxon>
        <taxon>Eubacteriales</taxon>
        <taxon>Clostridiales Family XVII. Incertae Sedis</taxon>
        <taxon>Sulfobacillus</taxon>
    </lineage>
</organism>
<dbReference type="EMBL" id="PXYW01000029">
    <property type="protein sequence ID" value="PSR32966.1"/>
    <property type="molecule type" value="Genomic_DNA"/>
</dbReference>
<protein>
    <recommendedName>
        <fullName evidence="4">Alanine racemase</fullName>
        <ecNumber evidence="4">5.1.1.1</ecNumber>
    </recommendedName>
</protein>
<comment type="function">
    <text evidence="4">Catalyzes the interconversion of L-alanine and D-alanine. May also act on other amino acids.</text>
</comment>
<dbReference type="Proteomes" id="UP000242972">
    <property type="component" value="Unassembled WGS sequence"/>
</dbReference>
<dbReference type="InterPro" id="IPR029066">
    <property type="entry name" value="PLP-binding_barrel"/>
</dbReference>
<dbReference type="SUPFAM" id="SSF50621">
    <property type="entry name" value="Alanine racemase C-terminal domain-like"/>
    <property type="match status" value="1"/>
</dbReference>
<comment type="caution">
    <text evidence="8">The sequence shown here is derived from an EMBL/GenBank/DDBJ whole genome shotgun (WGS) entry which is preliminary data.</text>
</comment>
<dbReference type="InterPro" id="IPR020622">
    <property type="entry name" value="Ala_racemase_pyridoxalP-BS"/>
</dbReference>
<dbReference type="PANTHER" id="PTHR30511">
    <property type="entry name" value="ALANINE RACEMASE"/>
    <property type="match status" value="1"/>
</dbReference>
<dbReference type="Gene3D" id="3.20.20.10">
    <property type="entry name" value="Alanine racemase"/>
    <property type="match status" value="1"/>
</dbReference>
<dbReference type="SUPFAM" id="SSF51419">
    <property type="entry name" value="PLP-binding barrel"/>
    <property type="match status" value="1"/>
</dbReference>
<evidence type="ECO:0000256" key="5">
    <source>
        <dbReference type="PIRSR" id="PIRSR600821-50"/>
    </source>
</evidence>
<dbReference type="PRINTS" id="PR00992">
    <property type="entry name" value="ALARACEMASE"/>
</dbReference>
<evidence type="ECO:0000256" key="3">
    <source>
        <dbReference type="ARBA" id="ARBA00023235"/>
    </source>
</evidence>
<dbReference type="PANTHER" id="PTHR30511:SF0">
    <property type="entry name" value="ALANINE RACEMASE, CATABOLIC-RELATED"/>
    <property type="match status" value="1"/>
</dbReference>
<feature type="binding site" evidence="4 6">
    <location>
        <position position="309"/>
    </location>
    <ligand>
        <name>substrate</name>
    </ligand>
</feature>
<evidence type="ECO:0000256" key="6">
    <source>
        <dbReference type="PIRSR" id="PIRSR600821-52"/>
    </source>
</evidence>
<dbReference type="InterPro" id="IPR001608">
    <property type="entry name" value="Ala_racemase_N"/>
</dbReference>
<dbReference type="SMART" id="SM01005">
    <property type="entry name" value="Ala_racemase_C"/>
    <property type="match status" value="1"/>
</dbReference>
<dbReference type="GO" id="GO:0005829">
    <property type="term" value="C:cytosol"/>
    <property type="evidence" value="ECO:0007669"/>
    <property type="project" value="TreeGrafter"/>
</dbReference>
<evidence type="ECO:0000259" key="7">
    <source>
        <dbReference type="SMART" id="SM01005"/>
    </source>
</evidence>
<comment type="cofactor">
    <cofactor evidence="1 4 5">
        <name>pyridoxal 5'-phosphate</name>
        <dbReference type="ChEBI" id="CHEBI:597326"/>
    </cofactor>
</comment>
<feature type="active site" description="Proton acceptor; specific for D-alanine" evidence="4">
    <location>
        <position position="39"/>
    </location>
</feature>
<evidence type="ECO:0000256" key="4">
    <source>
        <dbReference type="HAMAP-Rule" id="MF_01201"/>
    </source>
</evidence>
<dbReference type="GO" id="GO:0030170">
    <property type="term" value="F:pyridoxal phosphate binding"/>
    <property type="evidence" value="ECO:0007669"/>
    <property type="project" value="UniProtKB-UniRule"/>
</dbReference>
<dbReference type="PROSITE" id="PS00395">
    <property type="entry name" value="ALANINE_RACEMASE"/>
    <property type="match status" value="1"/>
</dbReference>